<comment type="subcellular location">
    <subcellularLocation>
        <location evidence="1">Membrane</location>
        <topology evidence="1">Multi-pass membrane protein</topology>
    </subcellularLocation>
</comment>
<feature type="transmembrane region" description="Helical" evidence="7">
    <location>
        <begin position="549"/>
        <end position="572"/>
    </location>
</feature>
<feature type="transmembrane region" description="Helical" evidence="7">
    <location>
        <begin position="131"/>
        <end position="150"/>
    </location>
</feature>
<feature type="transmembrane region" description="Helical" evidence="7">
    <location>
        <begin position="371"/>
        <end position="388"/>
    </location>
</feature>
<dbReference type="InterPro" id="IPR036259">
    <property type="entry name" value="MFS_trans_sf"/>
</dbReference>
<keyword evidence="5 7" id="KW-0472">Membrane</keyword>
<keyword evidence="2" id="KW-0813">Transport</keyword>
<dbReference type="PANTHER" id="PTHR23501:SF109">
    <property type="entry name" value="MAJOR FACILITATOR SUPERFAMILY (MFS) PROFILE DOMAIN-CONTAINING PROTEIN-RELATED"/>
    <property type="match status" value="1"/>
</dbReference>
<dbReference type="Pfam" id="PF06609">
    <property type="entry name" value="TRI12"/>
    <property type="match status" value="1"/>
</dbReference>
<dbReference type="GO" id="GO:0022857">
    <property type="term" value="F:transmembrane transporter activity"/>
    <property type="evidence" value="ECO:0007669"/>
    <property type="project" value="InterPro"/>
</dbReference>
<feature type="transmembrane region" description="Helical" evidence="7">
    <location>
        <begin position="66"/>
        <end position="84"/>
    </location>
</feature>
<feature type="domain" description="Major facilitator superfamily (MFS) profile" evidence="8">
    <location>
        <begin position="65"/>
        <end position="521"/>
    </location>
</feature>
<evidence type="ECO:0000256" key="4">
    <source>
        <dbReference type="ARBA" id="ARBA00022989"/>
    </source>
</evidence>
<feature type="transmembrane region" description="Helical" evidence="7">
    <location>
        <begin position="423"/>
        <end position="447"/>
    </location>
</feature>
<dbReference type="PROSITE" id="PS50850">
    <property type="entry name" value="MFS"/>
    <property type="match status" value="1"/>
</dbReference>
<feature type="transmembrane region" description="Helical" evidence="7">
    <location>
        <begin position="454"/>
        <end position="477"/>
    </location>
</feature>
<dbReference type="EMBL" id="ML975175">
    <property type="protein sequence ID" value="KAF1809090.1"/>
    <property type="molecule type" value="Genomic_DNA"/>
</dbReference>
<name>A0A6G1FTM4_9PEZI</name>
<feature type="transmembrane region" description="Helical" evidence="7">
    <location>
        <begin position="189"/>
        <end position="207"/>
    </location>
</feature>
<evidence type="ECO:0000256" key="7">
    <source>
        <dbReference type="SAM" id="Phobius"/>
    </source>
</evidence>
<keyword evidence="3 7" id="KW-0812">Transmembrane</keyword>
<keyword evidence="10" id="KW-1185">Reference proteome</keyword>
<gene>
    <name evidence="9 11" type="ORF">P152DRAFT_461734</name>
</gene>
<feature type="transmembrane region" description="Helical" evidence="7">
    <location>
        <begin position="261"/>
        <end position="283"/>
    </location>
</feature>
<evidence type="ECO:0000256" key="3">
    <source>
        <dbReference type="ARBA" id="ARBA00022692"/>
    </source>
</evidence>
<proteinExistence type="predicted"/>
<feature type="transmembrane region" description="Helical" evidence="7">
    <location>
        <begin position="104"/>
        <end position="124"/>
    </location>
</feature>
<evidence type="ECO:0000256" key="2">
    <source>
        <dbReference type="ARBA" id="ARBA00022448"/>
    </source>
</evidence>
<dbReference type="GeneID" id="54420761"/>
<evidence type="ECO:0000259" key="8">
    <source>
        <dbReference type="PROSITE" id="PS50850"/>
    </source>
</evidence>
<dbReference type="OrthoDB" id="4161376at2759"/>
<evidence type="ECO:0000313" key="11">
    <source>
        <dbReference type="RefSeq" id="XP_033530721.1"/>
    </source>
</evidence>
<feature type="transmembrane region" description="Helical" evidence="7">
    <location>
        <begin position="400"/>
        <end position="417"/>
    </location>
</feature>
<keyword evidence="4 7" id="KW-1133">Transmembrane helix</keyword>
<feature type="transmembrane region" description="Helical" evidence="7">
    <location>
        <begin position="219"/>
        <end position="240"/>
    </location>
</feature>
<accession>A0A6G1FTM4</accession>
<evidence type="ECO:0000256" key="5">
    <source>
        <dbReference type="ARBA" id="ARBA00023136"/>
    </source>
</evidence>
<dbReference type="Gene3D" id="1.20.1250.20">
    <property type="entry name" value="MFS general substrate transporter like domains"/>
    <property type="match status" value="2"/>
</dbReference>
<feature type="transmembrane region" description="Helical" evidence="7">
    <location>
        <begin position="156"/>
        <end position="177"/>
    </location>
</feature>
<feature type="transmembrane region" description="Helical" evidence="7">
    <location>
        <begin position="289"/>
        <end position="309"/>
    </location>
</feature>
<dbReference type="InterPro" id="IPR010573">
    <property type="entry name" value="MFS_Str1/Tri12-like"/>
</dbReference>
<reference evidence="11" key="2">
    <citation type="submission" date="2020-04" db="EMBL/GenBank/DDBJ databases">
        <authorList>
            <consortium name="NCBI Genome Project"/>
        </authorList>
    </citation>
    <scope>NUCLEOTIDE SEQUENCE</scope>
    <source>
        <strain evidence="11">CBS 781.70</strain>
    </source>
</reference>
<dbReference type="RefSeq" id="XP_033530721.1">
    <property type="nucleotide sequence ID" value="XM_033680191.1"/>
</dbReference>
<dbReference type="PANTHER" id="PTHR23501">
    <property type="entry name" value="MAJOR FACILITATOR SUPERFAMILY"/>
    <property type="match status" value="1"/>
</dbReference>
<reference evidence="9 11" key="1">
    <citation type="submission" date="2020-01" db="EMBL/GenBank/DDBJ databases">
        <authorList>
            <consortium name="DOE Joint Genome Institute"/>
            <person name="Haridas S."/>
            <person name="Albert R."/>
            <person name="Binder M."/>
            <person name="Bloem J."/>
            <person name="Labutti K."/>
            <person name="Salamov A."/>
            <person name="Andreopoulos B."/>
            <person name="Baker S.E."/>
            <person name="Barry K."/>
            <person name="Bills G."/>
            <person name="Bluhm B.H."/>
            <person name="Cannon C."/>
            <person name="Castanera R."/>
            <person name="Culley D.E."/>
            <person name="Daum C."/>
            <person name="Ezra D."/>
            <person name="Gonzalez J.B."/>
            <person name="Henrissat B."/>
            <person name="Kuo A."/>
            <person name="Liang C."/>
            <person name="Lipzen A."/>
            <person name="Lutzoni F."/>
            <person name="Magnuson J."/>
            <person name="Mondo S."/>
            <person name="Nolan M."/>
            <person name="Ohm R."/>
            <person name="Pangilinan J."/>
            <person name="Park H.-J."/>
            <person name="Ramirez L."/>
            <person name="Alfaro M."/>
            <person name="Sun H."/>
            <person name="Tritt A."/>
            <person name="Yoshinaga Y."/>
            <person name="Zwiers L.-H."/>
            <person name="Turgeon B.G."/>
            <person name="Goodwin S.B."/>
            <person name="Spatafora J.W."/>
            <person name="Crous P.W."/>
            <person name="Grigoriev I.V."/>
        </authorList>
    </citation>
    <scope>NUCLEOTIDE SEQUENCE</scope>
    <source>
        <strain evidence="9 11">CBS 781.70</strain>
    </source>
</reference>
<feature type="transmembrane region" description="Helical" evidence="7">
    <location>
        <begin position="329"/>
        <end position="351"/>
    </location>
</feature>
<sequence length="585" mass="63183">MANIKEKTIDPERGDVNEATSDEDVQQLEYVDTNGDDLASVDVQNKNAVKGDDSDGKVDWNWRQRIAVMCLVGLYTGSQIPVYFTAGPLTFITAELGGTASAAWLPVSYGLALAAVVPICGYFQDLLGRRYVCLLGGCLLIIGCIVMGTAHKFRDGLVGMVLCGSGAAIGEMTALAGTSELVPVKRRPIYVAILTVVTLPFIPSVLESQLLAKYYTWRWGYWICLIWNAICFVGLLFTYFPVTQTRARSKDVKRIFTKIDYPGIILSLTGTTLFLVALQAGGYTHSWTSAYVLCQLLIGIVLMVCFVIWEWKYARYPMVPPELFKGQRIVTVAYLVSAVGGINFASLVNLLPTEFSTVYDSDPVQVGLKGLSTGGAILVGAFIGNLLLHRLIRWTREVVLFYLVLMTAFTGAFSIANPDNAKMSVAFATLGGFGVGGIIAPVATIAMMACPDTLIATCAALSLCVRALGGAMGYAIYFNVFNSKLKTALPARVAEYALAAGLPVSNTATFVETFLTVPHQVSTIPGVTPEIIQAAIIGSRWGYSDAFRWVWISSIPFGVCAIIVACFLPNLAKHSTNRIAAKIAH</sequence>
<evidence type="ECO:0000313" key="9">
    <source>
        <dbReference type="EMBL" id="KAF1809090.1"/>
    </source>
</evidence>
<feature type="region of interest" description="Disordered" evidence="6">
    <location>
        <begin position="1"/>
        <end position="26"/>
    </location>
</feature>
<dbReference type="InterPro" id="IPR020846">
    <property type="entry name" value="MFS_dom"/>
</dbReference>
<evidence type="ECO:0000256" key="6">
    <source>
        <dbReference type="SAM" id="MobiDB-lite"/>
    </source>
</evidence>
<dbReference type="GO" id="GO:0005886">
    <property type="term" value="C:plasma membrane"/>
    <property type="evidence" value="ECO:0007669"/>
    <property type="project" value="TreeGrafter"/>
</dbReference>
<protein>
    <submittedName>
        <fullName evidence="9 11">Major facilitator superfamily transporter</fullName>
    </submittedName>
</protein>
<feature type="compositionally biased region" description="Basic and acidic residues" evidence="6">
    <location>
        <begin position="1"/>
        <end position="16"/>
    </location>
</feature>
<evidence type="ECO:0000256" key="1">
    <source>
        <dbReference type="ARBA" id="ARBA00004141"/>
    </source>
</evidence>
<reference evidence="11" key="3">
    <citation type="submission" date="2025-04" db="UniProtKB">
        <authorList>
            <consortium name="RefSeq"/>
        </authorList>
    </citation>
    <scope>IDENTIFICATION</scope>
    <source>
        <strain evidence="11">CBS 781.70</strain>
    </source>
</reference>
<dbReference type="AlphaFoldDB" id="A0A6G1FTM4"/>
<dbReference type="Proteomes" id="UP000504638">
    <property type="component" value="Unplaced"/>
</dbReference>
<evidence type="ECO:0000313" key="10">
    <source>
        <dbReference type="Proteomes" id="UP000504638"/>
    </source>
</evidence>
<dbReference type="SUPFAM" id="SSF103473">
    <property type="entry name" value="MFS general substrate transporter"/>
    <property type="match status" value="1"/>
</dbReference>
<organism evidence="9">
    <name type="scientific">Eremomyces bilateralis CBS 781.70</name>
    <dbReference type="NCBI Taxonomy" id="1392243"/>
    <lineage>
        <taxon>Eukaryota</taxon>
        <taxon>Fungi</taxon>
        <taxon>Dikarya</taxon>
        <taxon>Ascomycota</taxon>
        <taxon>Pezizomycotina</taxon>
        <taxon>Dothideomycetes</taxon>
        <taxon>Dothideomycetes incertae sedis</taxon>
        <taxon>Eremomycetales</taxon>
        <taxon>Eremomycetaceae</taxon>
        <taxon>Eremomyces</taxon>
    </lineage>
</organism>